<reference evidence="2" key="2">
    <citation type="journal article" date="2021" name="Microbiome">
        <title>Successional dynamics and alternative stable states in a saline activated sludge microbial community over 9 years.</title>
        <authorList>
            <person name="Wang Y."/>
            <person name="Ye J."/>
            <person name="Ju F."/>
            <person name="Liu L."/>
            <person name="Boyd J.A."/>
            <person name="Deng Y."/>
            <person name="Parks D.H."/>
            <person name="Jiang X."/>
            <person name="Yin X."/>
            <person name="Woodcroft B.J."/>
            <person name="Tyson G.W."/>
            <person name="Hugenholtz P."/>
            <person name="Polz M.F."/>
            <person name="Zhang T."/>
        </authorList>
    </citation>
    <scope>NUCLEOTIDE SEQUENCE</scope>
    <source>
        <strain evidence="2">HKST-UBA02</strain>
    </source>
</reference>
<evidence type="ECO:0000313" key="3">
    <source>
        <dbReference type="Proteomes" id="UP000739538"/>
    </source>
</evidence>
<name>A0A956NH83_UNCEI</name>
<evidence type="ECO:0000313" key="2">
    <source>
        <dbReference type="EMBL" id="MCA9758401.1"/>
    </source>
</evidence>
<feature type="chain" id="PRO_5037155157" description="Outer membrane protein beta-barrel domain-containing protein" evidence="1">
    <location>
        <begin position="22"/>
        <end position="197"/>
    </location>
</feature>
<keyword evidence="1" id="KW-0732">Signal</keyword>
<protein>
    <recommendedName>
        <fullName evidence="4">Outer membrane protein beta-barrel domain-containing protein</fullName>
    </recommendedName>
</protein>
<evidence type="ECO:0008006" key="4">
    <source>
        <dbReference type="Google" id="ProtNLM"/>
    </source>
</evidence>
<dbReference type="InterPro" id="IPR011250">
    <property type="entry name" value="OMP/PagP_B-barrel"/>
</dbReference>
<gene>
    <name evidence="2" type="ORF">KDA27_21575</name>
</gene>
<evidence type="ECO:0000256" key="1">
    <source>
        <dbReference type="SAM" id="SignalP"/>
    </source>
</evidence>
<accession>A0A956NH83</accession>
<dbReference type="AlphaFoldDB" id="A0A956NH83"/>
<proteinExistence type="predicted"/>
<dbReference type="Proteomes" id="UP000739538">
    <property type="component" value="Unassembled WGS sequence"/>
</dbReference>
<organism evidence="2 3">
    <name type="scientific">Eiseniibacteriota bacterium</name>
    <dbReference type="NCBI Taxonomy" id="2212470"/>
    <lineage>
        <taxon>Bacteria</taxon>
        <taxon>Candidatus Eiseniibacteriota</taxon>
    </lineage>
</organism>
<reference evidence="2" key="1">
    <citation type="submission" date="2020-04" db="EMBL/GenBank/DDBJ databases">
        <authorList>
            <person name="Zhang T."/>
        </authorList>
    </citation>
    <scope>NUCLEOTIDE SEQUENCE</scope>
    <source>
        <strain evidence="2">HKST-UBA02</strain>
    </source>
</reference>
<comment type="caution">
    <text evidence="2">The sequence shown here is derived from an EMBL/GenBank/DDBJ whole genome shotgun (WGS) entry which is preliminary data.</text>
</comment>
<dbReference type="EMBL" id="JAGQHS010000168">
    <property type="protein sequence ID" value="MCA9758401.1"/>
    <property type="molecule type" value="Genomic_DNA"/>
</dbReference>
<sequence length="197" mass="20540">MATTIRFVLTTLLLGLATVSAAETRVDIVPSVAFFNPTANVVDEAGITAKFDSALGLGGRLTIWLNDAVALEGTGHFVRSSLDGQFLGADAGSIDLSMFYGSAQVVVGLGTEKRLLLHGGLGIQGTNYDDFIEGGNVLTGVLGLGGWAPLSDTVALRSDLDAHFHTAWYEVGGVESEELTQADLLLSIGLQFTPGGR</sequence>
<dbReference type="SUPFAM" id="SSF56925">
    <property type="entry name" value="OMPA-like"/>
    <property type="match status" value="1"/>
</dbReference>
<feature type="signal peptide" evidence="1">
    <location>
        <begin position="1"/>
        <end position="21"/>
    </location>
</feature>